<dbReference type="PROSITE" id="PS00636">
    <property type="entry name" value="DNAJ_1"/>
    <property type="match status" value="1"/>
</dbReference>
<feature type="region of interest" description="Disordered" evidence="2">
    <location>
        <begin position="173"/>
        <end position="257"/>
    </location>
</feature>
<dbReference type="GeneTree" id="ENSGT00940000154205"/>
<feature type="domain" description="J" evidence="3">
    <location>
        <begin position="43"/>
        <end position="109"/>
    </location>
</feature>
<proteinExistence type="predicted"/>
<name>A0A6I8N8Z0_ORNAN</name>
<dbReference type="Gene3D" id="1.10.287.110">
    <property type="entry name" value="DnaJ domain"/>
    <property type="match status" value="1"/>
</dbReference>
<evidence type="ECO:0000256" key="1">
    <source>
        <dbReference type="ARBA" id="ARBA00023186"/>
    </source>
</evidence>
<dbReference type="PANTHER" id="PTHR45168">
    <property type="entry name" value="DNAJ HOMOLOG SUBFAMILY B MEMBER 2"/>
    <property type="match status" value="1"/>
</dbReference>
<dbReference type="FunFam" id="1.10.287.110:FF:000022">
    <property type="entry name" value="DnaJ homolog subfamily B member 6"/>
    <property type="match status" value="1"/>
</dbReference>
<dbReference type="SUPFAM" id="SSF46565">
    <property type="entry name" value="Chaperone J-domain"/>
    <property type="match status" value="1"/>
</dbReference>
<dbReference type="SMART" id="SM00271">
    <property type="entry name" value="DnaJ"/>
    <property type="match status" value="1"/>
</dbReference>
<dbReference type="Bgee" id="ENSOANG00000006132">
    <property type="expression patterns" value="Expressed in ovary and 8 other cell types or tissues"/>
</dbReference>
<evidence type="ECO:0000313" key="5">
    <source>
        <dbReference type="Proteomes" id="UP000002279"/>
    </source>
</evidence>
<reference evidence="4" key="1">
    <citation type="submission" date="2025-08" db="UniProtKB">
        <authorList>
            <consortium name="Ensembl"/>
        </authorList>
    </citation>
    <scope>IDENTIFICATION</scope>
    <source>
        <strain evidence="4">Glennie</strain>
    </source>
</reference>
<dbReference type="PANTHER" id="PTHR45168:SF4">
    <property type="entry name" value="SIMILAR TO DNAJ HOMOLOG SUBFAMILY B MEMBER 6 (HEAT SHOCK PROTEIN J2) (HSJ-2) (MRJ) (MDJ4)"/>
    <property type="match status" value="1"/>
</dbReference>
<dbReference type="CDD" id="cd06257">
    <property type="entry name" value="DnaJ"/>
    <property type="match status" value="1"/>
</dbReference>
<evidence type="ECO:0000313" key="4">
    <source>
        <dbReference type="Ensembl" id="ENSOANP00000037506.1"/>
    </source>
</evidence>
<dbReference type="Ensembl" id="ENSOANT00000047768.1">
    <property type="protein sequence ID" value="ENSOANP00000037506.1"/>
    <property type="gene ID" value="ENSOANG00000006132.4"/>
</dbReference>
<organism evidence="4 5">
    <name type="scientific">Ornithorhynchus anatinus</name>
    <name type="common">Duckbill platypus</name>
    <dbReference type="NCBI Taxonomy" id="9258"/>
    <lineage>
        <taxon>Eukaryota</taxon>
        <taxon>Metazoa</taxon>
        <taxon>Chordata</taxon>
        <taxon>Craniata</taxon>
        <taxon>Vertebrata</taxon>
        <taxon>Euteleostomi</taxon>
        <taxon>Mammalia</taxon>
        <taxon>Monotremata</taxon>
        <taxon>Ornithorhynchidae</taxon>
        <taxon>Ornithorhynchus</taxon>
    </lineage>
</organism>
<dbReference type="InterPro" id="IPR018253">
    <property type="entry name" value="DnaJ_domain_CS"/>
</dbReference>
<dbReference type="Proteomes" id="UP000002279">
    <property type="component" value="Unplaced"/>
</dbReference>
<dbReference type="GO" id="GO:0030544">
    <property type="term" value="F:Hsp70 protein binding"/>
    <property type="evidence" value="ECO:0007669"/>
    <property type="project" value="InterPro"/>
</dbReference>
<dbReference type="InterPro" id="IPR043183">
    <property type="entry name" value="DNJB2/6-like"/>
</dbReference>
<reference evidence="4" key="2">
    <citation type="submission" date="2025-09" db="UniProtKB">
        <authorList>
            <consortium name="Ensembl"/>
        </authorList>
    </citation>
    <scope>IDENTIFICATION</scope>
    <source>
        <strain evidence="4">Glennie</strain>
    </source>
</reference>
<dbReference type="InterPro" id="IPR001623">
    <property type="entry name" value="DnaJ_domain"/>
</dbReference>
<sequence>MVRGITQEGLDVGLQAAGWGKQRPVSVGLKDLPLPQTIKKMVDYYEVLGVQRHASAEDIKKAYRKLALKWHPDKNPDNKEEAERRFKQVAEAYEVLSDAKKRDIYDRYGKEGLNGGGGGGNLFNNQFECGFTFRNPNDVFREFFGGRDPFSFDFFGVADEEAFAEECSRRGQNALPFQPSNVRSLKSHRPATLPKHAYHYNCEEEEEEEEEEEQDRPRVTSSWDPPIFSAGHKEGGKRKKQKQREEQKKKKSTKGNH</sequence>
<gene>
    <name evidence="4" type="primary">DNAJB6</name>
</gene>
<dbReference type="GO" id="GO:0051082">
    <property type="term" value="F:unfolded protein binding"/>
    <property type="evidence" value="ECO:0007669"/>
    <property type="project" value="InterPro"/>
</dbReference>
<keyword evidence="5" id="KW-1185">Reference proteome</keyword>
<protein>
    <submittedName>
        <fullName evidence="4">DnaJ heat shock protein family (Hsp40) member B6</fullName>
    </submittedName>
</protein>
<dbReference type="AlphaFoldDB" id="A0A6I8N8Z0"/>
<feature type="compositionally biased region" description="Acidic residues" evidence="2">
    <location>
        <begin position="203"/>
        <end position="214"/>
    </location>
</feature>
<evidence type="ECO:0000259" key="3">
    <source>
        <dbReference type="PROSITE" id="PS50076"/>
    </source>
</evidence>
<dbReference type="PROSITE" id="PS50076">
    <property type="entry name" value="DNAJ_2"/>
    <property type="match status" value="1"/>
</dbReference>
<evidence type="ECO:0000256" key="2">
    <source>
        <dbReference type="SAM" id="MobiDB-lite"/>
    </source>
</evidence>
<keyword evidence="1" id="KW-0143">Chaperone</keyword>
<accession>A0A6I8N8Z0</accession>
<dbReference type="PRINTS" id="PR00625">
    <property type="entry name" value="JDOMAIN"/>
</dbReference>
<dbReference type="InterPro" id="IPR036869">
    <property type="entry name" value="J_dom_sf"/>
</dbReference>
<dbReference type="Pfam" id="PF00226">
    <property type="entry name" value="DnaJ"/>
    <property type="match status" value="1"/>
</dbReference>